<organism evidence="2 3">
    <name type="scientific">Faecalicatena faecalis</name>
    <dbReference type="NCBI Taxonomy" id="2726362"/>
    <lineage>
        <taxon>Bacteria</taxon>
        <taxon>Bacillati</taxon>
        <taxon>Bacillota</taxon>
        <taxon>Clostridia</taxon>
        <taxon>Lachnospirales</taxon>
        <taxon>Lachnospiraceae</taxon>
        <taxon>Faecalicatena</taxon>
    </lineage>
</organism>
<protein>
    <submittedName>
        <fullName evidence="2">HD domain-containing protein</fullName>
    </submittedName>
</protein>
<dbReference type="CDD" id="cd00077">
    <property type="entry name" value="HDc"/>
    <property type="match status" value="2"/>
</dbReference>
<reference evidence="2 3" key="1">
    <citation type="submission" date="2021-06" db="EMBL/GenBank/DDBJ databases">
        <title>Faecalicatena sp. nov. isolated from porcine feces.</title>
        <authorList>
            <person name="Oh B.S."/>
            <person name="Lee J.H."/>
        </authorList>
    </citation>
    <scope>NUCLEOTIDE SEQUENCE [LARGE SCALE GENOMIC DNA]</scope>
    <source>
        <strain evidence="2 3">AGMB00832</strain>
    </source>
</reference>
<dbReference type="Pfam" id="PF01966">
    <property type="entry name" value="HD"/>
    <property type="match status" value="1"/>
</dbReference>
<dbReference type="Pfam" id="PF13487">
    <property type="entry name" value="HD_5"/>
    <property type="match status" value="1"/>
</dbReference>
<keyword evidence="3" id="KW-1185">Reference proteome</keyword>
<dbReference type="InterPro" id="IPR003607">
    <property type="entry name" value="HD/PDEase_dom"/>
</dbReference>
<dbReference type="NCBIfam" id="TIGR00277">
    <property type="entry name" value="HDIG"/>
    <property type="match status" value="1"/>
</dbReference>
<sequence>MNERVVIKSEDIVGVIQRTLNEVDTRLVEHGIRVALLVSGMLKVDGGFTEKERQDICILSVLHDIGAYKTEEIDRLVQFETHDVWEHSIYGYLFLRYLSPLDEWAEGVLYHHVPYEKIPNTREEIKKTAQMINLADRLEIFSRSARSEMSSKQMWEAAEEYLRKRPKGQFSEEILQCFFDAQKQYAVFDRLKEENIDFHEVFPTVRLTKEERVKYLKMMTYAIDFRSQHTVTHTITTTNISEYCARYMGVPEDRIEYIRYGAMLHDLGKIGIPVEILEYPGKLSAQAMNIMRTHVDITEKILNGAAAEDVTRIALRHHEKIDGSGYPKGLTGKDMTLDEEIVAVSDIVSALIGTRSYKSAFSKERTVKIIEKMAEEGKLNPQIVSVMKEHFDEIIDKVADSCAPILQNYYGIQSEYRRLLVKFL</sequence>
<dbReference type="PANTHER" id="PTHR43155">
    <property type="entry name" value="CYCLIC DI-GMP PHOSPHODIESTERASE PA4108-RELATED"/>
    <property type="match status" value="1"/>
</dbReference>
<gene>
    <name evidence="2" type="ORF">HGO97_016810</name>
</gene>
<proteinExistence type="predicted"/>
<dbReference type="PANTHER" id="PTHR43155:SF2">
    <property type="entry name" value="CYCLIC DI-GMP PHOSPHODIESTERASE PA4108"/>
    <property type="match status" value="1"/>
</dbReference>
<evidence type="ECO:0000313" key="2">
    <source>
        <dbReference type="EMBL" id="MBU3877467.1"/>
    </source>
</evidence>
<name>A0ABS6D8F3_9FIRM</name>
<dbReference type="InterPro" id="IPR006675">
    <property type="entry name" value="HDIG_dom"/>
</dbReference>
<dbReference type="SMART" id="SM00471">
    <property type="entry name" value="HDc"/>
    <property type="match status" value="2"/>
</dbReference>
<dbReference type="Gene3D" id="1.10.3210.10">
    <property type="entry name" value="Hypothetical protein af1432"/>
    <property type="match status" value="2"/>
</dbReference>
<dbReference type="InterPro" id="IPR037522">
    <property type="entry name" value="HD_GYP_dom"/>
</dbReference>
<dbReference type="EMBL" id="JABACJ020000018">
    <property type="protein sequence ID" value="MBU3877467.1"/>
    <property type="molecule type" value="Genomic_DNA"/>
</dbReference>
<dbReference type="SUPFAM" id="SSF109604">
    <property type="entry name" value="HD-domain/PDEase-like"/>
    <property type="match status" value="2"/>
</dbReference>
<dbReference type="PROSITE" id="PS51832">
    <property type="entry name" value="HD_GYP"/>
    <property type="match status" value="1"/>
</dbReference>
<accession>A0ABS6D8F3</accession>
<dbReference type="InterPro" id="IPR006674">
    <property type="entry name" value="HD_domain"/>
</dbReference>
<evidence type="ECO:0000313" key="3">
    <source>
        <dbReference type="Proteomes" id="UP000723714"/>
    </source>
</evidence>
<feature type="domain" description="HD-GYP" evidence="1">
    <location>
        <begin position="208"/>
        <end position="403"/>
    </location>
</feature>
<evidence type="ECO:0000259" key="1">
    <source>
        <dbReference type="PROSITE" id="PS51832"/>
    </source>
</evidence>
<comment type="caution">
    <text evidence="2">The sequence shown here is derived from an EMBL/GenBank/DDBJ whole genome shotgun (WGS) entry which is preliminary data.</text>
</comment>
<dbReference type="Proteomes" id="UP000723714">
    <property type="component" value="Unassembled WGS sequence"/>
</dbReference>